<dbReference type="EMBL" id="FOMW01000001">
    <property type="protein sequence ID" value="SFD44982.1"/>
    <property type="molecule type" value="Genomic_DNA"/>
</dbReference>
<dbReference type="STRING" id="74348.SAMN04488523_1019"/>
<sequence length="165" mass="18044">MKIEDLATTCLLICVGFGAPALAQSLEEWGASEYWDVMIDPTLGDGCLIQSEFDDGSVVRIGFDRTEGTGYVTAFNMSWGDIVEGQLYPVLFSLDGEDYEADATGIYLDDVPGADIAFDSTDFLFDIARKYTMTLYTEEGEVMSIDLTGSYQALEAAIECQDEQG</sequence>
<organism evidence="1 2">
    <name type="scientific">Sulfitobacter brevis</name>
    <dbReference type="NCBI Taxonomy" id="74348"/>
    <lineage>
        <taxon>Bacteria</taxon>
        <taxon>Pseudomonadati</taxon>
        <taxon>Pseudomonadota</taxon>
        <taxon>Alphaproteobacteria</taxon>
        <taxon>Rhodobacterales</taxon>
        <taxon>Roseobacteraceae</taxon>
        <taxon>Sulfitobacter</taxon>
    </lineage>
</organism>
<evidence type="ECO:0000313" key="2">
    <source>
        <dbReference type="Proteomes" id="UP000198977"/>
    </source>
</evidence>
<dbReference type="AlphaFoldDB" id="A0A1I1SF72"/>
<proteinExistence type="predicted"/>
<evidence type="ECO:0008006" key="3">
    <source>
        <dbReference type="Google" id="ProtNLM"/>
    </source>
</evidence>
<dbReference type="Proteomes" id="UP000198977">
    <property type="component" value="Unassembled WGS sequence"/>
</dbReference>
<reference evidence="1 2" key="1">
    <citation type="submission" date="2016-10" db="EMBL/GenBank/DDBJ databases">
        <authorList>
            <person name="de Groot N.N."/>
        </authorList>
    </citation>
    <scope>NUCLEOTIDE SEQUENCE [LARGE SCALE GENOMIC DNA]</scope>
    <source>
        <strain evidence="1 2">DSM 11443</strain>
    </source>
</reference>
<dbReference type="RefSeq" id="WP_093921791.1">
    <property type="nucleotide sequence ID" value="NZ_FOMW01000001.1"/>
</dbReference>
<gene>
    <name evidence="1" type="ORF">SAMN04488523_1019</name>
</gene>
<name>A0A1I1SF72_9RHOB</name>
<accession>A0A1I1SF72</accession>
<protein>
    <recommendedName>
        <fullName evidence="3">Invasion protein IalB, involved in pathogenesis</fullName>
    </recommendedName>
</protein>
<evidence type="ECO:0000313" key="1">
    <source>
        <dbReference type="EMBL" id="SFD44982.1"/>
    </source>
</evidence>
<dbReference type="OrthoDB" id="7705693at2"/>
<keyword evidence="2" id="KW-1185">Reference proteome</keyword>